<dbReference type="GO" id="GO:0005737">
    <property type="term" value="C:cytoplasm"/>
    <property type="evidence" value="ECO:0007669"/>
    <property type="project" value="TreeGrafter"/>
</dbReference>
<protein>
    <recommendedName>
        <fullName evidence="11">Membrane-associated guanylate kinase, WW and PDZ domain-containing protein 1</fullName>
    </recommendedName>
    <alternativeName>
        <fullName evidence="12">BAI1-associated protein 1</fullName>
    </alternativeName>
    <alternativeName>
        <fullName evidence="13">Membrane-associated guanylate kinase inverted 1</fullName>
    </alternativeName>
</protein>
<dbReference type="GO" id="GO:0005524">
    <property type="term" value="F:ATP binding"/>
    <property type="evidence" value="ECO:0007669"/>
    <property type="project" value="UniProtKB-KW"/>
</dbReference>
<dbReference type="SUPFAM" id="SSF50156">
    <property type="entry name" value="PDZ domain-like"/>
    <property type="match status" value="6"/>
</dbReference>
<evidence type="ECO:0000259" key="16">
    <source>
        <dbReference type="PROSITE" id="PS50052"/>
    </source>
</evidence>
<dbReference type="CDD" id="cd06731">
    <property type="entry name" value="PDZ1_MAGI-1_3-like"/>
    <property type="match status" value="1"/>
</dbReference>
<evidence type="ECO:0000256" key="5">
    <source>
        <dbReference type="ARBA" id="ARBA00022737"/>
    </source>
</evidence>
<keyword evidence="5" id="KW-0677">Repeat</keyword>
<dbReference type="FunFam" id="2.30.42.10:FF:000103">
    <property type="entry name" value="membrane-associated guanylate kinase, WW and PDZ domain-containing protein 1 isoform X2"/>
    <property type="match status" value="1"/>
</dbReference>
<evidence type="ECO:0000259" key="17">
    <source>
        <dbReference type="PROSITE" id="PS50106"/>
    </source>
</evidence>
<evidence type="ECO:0000256" key="3">
    <source>
        <dbReference type="ARBA" id="ARBA00022427"/>
    </source>
</evidence>
<dbReference type="FunFam" id="2.30.42.10:FF:000006">
    <property type="entry name" value="Membrane associated guanylate kinase, WW and PDZ domain containing 1"/>
    <property type="match status" value="1"/>
</dbReference>
<dbReference type="PROSITE" id="PS00856">
    <property type="entry name" value="GUANYLATE_KINASE_1"/>
    <property type="match status" value="1"/>
</dbReference>
<dbReference type="PROSITE" id="PS50052">
    <property type="entry name" value="GUANYLATE_KINASE_2"/>
    <property type="match status" value="1"/>
</dbReference>
<keyword evidence="8" id="KW-0965">Cell junction</keyword>
<evidence type="ECO:0000256" key="7">
    <source>
        <dbReference type="ARBA" id="ARBA00022840"/>
    </source>
</evidence>
<dbReference type="Pfam" id="PF00625">
    <property type="entry name" value="Guanylate_kin"/>
    <property type="match status" value="1"/>
</dbReference>
<reference evidence="18 19" key="1">
    <citation type="journal article" date="2011" name="Genome Biol. Evol.">
        <title>Integration of the genetic map and genome assembly of fugu facilitates insights into distinct features of genome evolution in teleosts and mammals.</title>
        <authorList>
            <person name="Kai W."/>
            <person name="Kikuchi K."/>
            <person name="Tohari S."/>
            <person name="Chew A.K."/>
            <person name="Tay A."/>
            <person name="Fujiwara A."/>
            <person name="Hosoya S."/>
            <person name="Suetake H."/>
            <person name="Naruse K."/>
            <person name="Brenner S."/>
            <person name="Suzuki Y."/>
            <person name="Venkatesh B."/>
        </authorList>
    </citation>
    <scope>NUCLEOTIDE SEQUENCE [LARGE SCALE GENOMIC DNA]</scope>
</reference>
<keyword evidence="4" id="KW-0597">Phosphoprotein</keyword>
<keyword evidence="7" id="KW-0067">ATP-binding</keyword>
<dbReference type="PROSITE" id="PS50020">
    <property type="entry name" value="WW_DOMAIN_2"/>
    <property type="match status" value="2"/>
</dbReference>
<evidence type="ECO:0000256" key="14">
    <source>
        <dbReference type="SAM" id="MobiDB-lite"/>
    </source>
</evidence>
<dbReference type="CDD" id="cd06732">
    <property type="entry name" value="PDZ2_MAGI-1_3-like"/>
    <property type="match status" value="1"/>
</dbReference>
<dbReference type="InterPro" id="IPR001478">
    <property type="entry name" value="PDZ"/>
</dbReference>
<dbReference type="CDD" id="cd00201">
    <property type="entry name" value="WW"/>
    <property type="match status" value="2"/>
</dbReference>
<dbReference type="Gene3D" id="2.30.42.10">
    <property type="match status" value="6"/>
</dbReference>
<feature type="domain" description="WW" evidence="15">
    <location>
        <begin position="278"/>
        <end position="311"/>
    </location>
</feature>
<dbReference type="SMART" id="SM00456">
    <property type="entry name" value="WW"/>
    <property type="match status" value="2"/>
</dbReference>
<reference evidence="18" key="2">
    <citation type="submission" date="2025-08" db="UniProtKB">
        <authorList>
            <consortium name="Ensembl"/>
        </authorList>
    </citation>
    <scope>IDENTIFICATION</scope>
</reference>
<feature type="compositionally biased region" description="Basic and acidic residues" evidence="14">
    <location>
        <begin position="1329"/>
        <end position="1340"/>
    </location>
</feature>
<feature type="domain" description="WW" evidence="15">
    <location>
        <begin position="337"/>
        <end position="370"/>
    </location>
</feature>
<feature type="domain" description="PDZ" evidence="17">
    <location>
        <begin position="598"/>
        <end position="676"/>
    </location>
</feature>
<comment type="subcellular location">
    <subcellularLocation>
        <location evidence="2">Cell junction</location>
        <location evidence="2">Tight junction</location>
    </subcellularLocation>
    <subcellularLocation>
        <location evidence="1">Membrane</location>
        <topology evidence="1">Peripheral membrane protein</topology>
    </subcellularLocation>
</comment>
<evidence type="ECO:0000256" key="1">
    <source>
        <dbReference type="ARBA" id="ARBA00004170"/>
    </source>
</evidence>
<comment type="function">
    <text evidence="10">Plays a role in coupling actin fibers to cell junctions in endothelial cells, via its interaction with AMOTL2 and CDH5. May regulate acid-induced ASIC3 currents by modulating its expression at the cell surface.</text>
</comment>
<gene>
    <name evidence="18" type="primary">LOC101076482</name>
</gene>
<dbReference type="FunFam" id="2.30.42.10:FF:000015">
    <property type="entry name" value="Membrane associated guanylate kinase, WW and PDZ domain containing 1"/>
    <property type="match status" value="1"/>
</dbReference>
<feature type="domain" description="PDZ" evidence="17">
    <location>
        <begin position="432"/>
        <end position="501"/>
    </location>
</feature>
<feature type="domain" description="PDZ" evidence="17">
    <location>
        <begin position="907"/>
        <end position="1003"/>
    </location>
</feature>
<sequence>MAKVIQKKNHWITKVNECTLVPDASGELNVELLGGAENGEFPCVGHVREELVLFQDGKLCEGELLLEVDGLAVPGLPLYDIFALIKCCNGPVRMRTVRQGHKLNKDLKRYLSLRFQKSSPDHELQKTIRANLYRHAVPCTTRPPRDGEIPGVDYNFLSVEDFLRLEESGTLLEIGTYEGNYYGTPKPPKQPVIGTVILNDANSQQSTPKRTKSYNDMQSVRVVPADDDDDDQATEMNNTFTGLFEAMTPEPTSQILNAPPLSGQTFAEPQVSPEDPLGPLPENWEMAYTESGELYFIDHNTKTTSWLDPRLRDKASRALEECEDDEGMPTEELEADLELPPGWERIEDPVYGVYYVDHINRKTQYENPVVEARRRKILEQQPQPQPPEEWIEEHSSAAAPLANYAPNLLETYRDPQPFFTRNPAELKGTFINTKLKKSHRGFGFTVVGGDEPDEFLQIKSLVLDGPAAVDGKMETGDVIVSVNDTIVLGYTHAQVVKIFQSIPIGSMVDLALCRGYPLPFDPDDPNTSLVTSVAILDKEPIIVNGQETFDSPSNQTGPINGLREPRPHSPSADVVSSGYSSDVVTLASSIATQPELITIHMEKGDKGFGFTIADSLTGGGQRVKQIVDYPRCRGLKEGDILMEVNKRNVQNMSHNQVVDLLSKCPRGSEVTMLVQRGVVPAKRSPKLHQLERKDSQNSSQHSAVAPAPADPADGTLTLQKKPDPFKIWAQSRSMYESRLPDCQEQDIFLWRKDTGFGFRILGGNEPGEPIYIGHIVKYGAADEDGRLRSGDELICVDGTAVVGKSHQLVVQLMQQAAKQGHVNLTVRRKSSGYGVSKGEGDVPPSPASSHHSSTQAPSLTEGKRTPQGSQNSLNTVSSGSGSTSGIGSGGGGGSGSAVVPASLQPYDVEIQRGENEGFGFVIVSSVSRPDAGTTFVGNACVAMPHKIGRIIEGSPADRCGKLKVGDRILAVNNCSITNKSHSDIVNLIKEAGNTVSLRIIPGDESSNASLLTNAEKIATITTTHTPHQSSESRDSKGFGFSLRGGREYNMDLYVLRLAEDGAAVRNGKMRVGDEILEINGESTKNMKHSRAIELIKNGGRRARLVLKRGDGSVPEYDGSDGHPPTPGTQNTPEVRTLPPSSRYHTSSESSYPPDLHKSSYQEDSARGRDRDGRDRAGSDQMDYQGRQFNPHYHHTWNNNQSLSIPAGHALETSNSNSSVTKKSRGRKVKKSESESGISKLLKTLRKDSSGKKAAAAEKLRGRELSTSSVSEGTVPRRRRGSLDHSPTRKRASSPDRRRAKSMDRRAERSHREHTPEREHDDGGFLAVTPERKFYERRLLKDSQTAGRVRENGTPETRGGRDR</sequence>
<evidence type="ECO:0000256" key="8">
    <source>
        <dbReference type="ARBA" id="ARBA00022949"/>
    </source>
</evidence>
<dbReference type="SUPFAM" id="SSF52540">
    <property type="entry name" value="P-loop containing nucleoside triphosphate hydrolases"/>
    <property type="match status" value="1"/>
</dbReference>
<dbReference type="GO" id="GO:0007165">
    <property type="term" value="P:signal transduction"/>
    <property type="evidence" value="ECO:0007669"/>
    <property type="project" value="TreeGrafter"/>
</dbReference>
<dbReference type="FunFam" id="3.30.63.10:FF:000003">
    <property type="entry name" value="Membrane-associated guanylate kinase, WW and PDZ domain-containing protein 3 isoform 1"/>
    <property type="match status" value="1"/>
</dbReference>
<feature type="compositionally biased region" description="Basic and acidic residues" evidence="14">
    <location>
        <begin position="1347"/>
        <end position="1362"/>
    </location>
</feature>
<dbReference type="GO" id="GO:0005634">
    <property type="term" value="C:nucleus"/>
    <property type="evidence" value="ECO:0007669"/>
    <property type="project" value="UniProtKB-ARBA"/>
</dbReference>
<feature type="region of interest" description="Disordered" evidence="14">
    <location>
        <begin position="1110"/>
        <end position="1362"/>
    </location>
</feature>
<dbReference type="Pfam" id="PF16666">
    <property type="entry name" value="MAGI_u5"/>
    <property type="match status" value="1"/>
</dbReference>
<dbReference type="CDD" id="cd06733">
    <property type="entry name" value="PDZ3_MAGI-1_3-like"/>
    <property type="match status" value="1"/>
</dbReference>
<feature type="domain" description="PDZ" evidence="17">
    <location>
        <begin position="746"/>
        <end position="828"/>
    </location>
</feature>
<organism evidence="18 19">
    <name type="scientific">Takifugu rubripes</name>
    <name type="common">Japanese pufferfish</name>
    <name type="synonym">Fugu rubripes</name>
    <dbReference type="NCBI Taxonomy" id="31033"/>
    <lineage>
        <taxon>Eukaryota</taxon>
        <taxon>Metazoa</taxon>
        <taxon>Chordata</taxon>
        <taxon>Craniata</taxon>
        <taxon>Vertebrata</taxon>
        <taxon>Euteleostomi</taxon>
        <taxon>Actinopterygii</taxon>
        <taxon>Neopterygii</taxon>
        <taxon>Teleostei</taxon>
        <taxon>Neoteleostei</taxon>
        <taxon>Acanthomorphata</taxon>
        <taxon>Eupercaria</taxon>
        <taxon>Tetraodontiformes</taxon>
        <taxon>Tetradontoidea</taxon>
        <taxon>Tetraodontidae</taxon>
        <taxon>Takifugu</taxon>
    </lineage>
</organism>
<feature type="compositionally biased region" description="Polar residues" evidence="14">
    <location>
        <begin position="866"/>
        <end position="876"/>
    </location>
</feature>
<dbReference type="PANTHER" id="PTHR10316">
    <property type="entry name" value="MEMBRANE ASSOCIATED GUANYLATE KINASE-RELATED"/>
    <property type="match status" value="1"/>
</dbReference>
<dbReference type="Ensembl" id="ENSTRUT00000073095.1">
    <property type="protein sequence ID" value="ENSTRUP00000060057.1"/>
    <property type="gene ID" value="ENSTRUG00000012813.3"/>
</dbReference>
<keyword evidence="19" id="KW-1185">Reference proteome</keyword>
<evidence type="ECO:0000256" key="11">
    <source>
        <dbReference type="ARBA" id="ARBA00070829"/>
    </source>
</evidence>
<feature type="compositionally biased region" description="Polar residues" evidence="14">
    <location>
        <begin position="546"/>
        <end position="558"/>
    </location>
</feature>
<dbReference type="Pfam" id="PF16663">
    <property type="entry name" value="MAGI_u1"/>
    <property type="match status" value="1"/>
</dbReference>
<name>A0A674MF42_TAKRU</name>
<dbReference type="CDD" id="cd06735">
    <property type="entry name" value="PDZ5_MAGI-1_3-like"/>
    <property type="match status" value="1"/>
</dbReference>
<dbReference type="CDD" id="cd06734">
    <property type="entry name" value="PDZ4_MAGI-1_3-like"/>
    <property type="match status" value="1"/>
</dbReference>
<feature type="compositionally biased region" description="Low complexity" evidence="14">
    <location>
        <begin position="703"/>
        <end position="713"/>
    </location>
</feature>
<evidence type="ECO:0000313" key="18">
    <source>
        <dbReference type="Ensembl" id="ENSTRUP00000060057.1"/>
    </source>
</evidence>
<dbReference type="InterPro" id="IPR027417">
    <property type="entry name" value="P-loop_NTPase"/>
</dbReference>
<dbReference type="FunFam" id="2.20.70.10:FF:000002">
    <property type="entry name" value="Membrane-associated guanylate kinase, WW and PDZ domain-containing protein 3 isoform 1"/>
    <property type="match status" value="1"/>
</dbReference>
<feature type="compositionally biased region" description="Basic and acidic residues" evidence="14">
    <location>
        <begin position="1154"/>
        <end position="1177"/>
    </location>
</feature>
<dbReference type="Gene3D" id="2.20.70.10">
    <property type="match status" value="2"/>
</dbReference>
<dbReference type="PROSITE" id="PS50106">
    <property type="entry name" value="PDZ"/>
    <property type="match status" value="5"/>
</dbReference>
<dbReference type="PROSITE" id="PS01159">
    <property type="entry name" value="WW_DOMAIN_1"/>
    <property type="match status" value="2"/>
</dbReference>
<dbReference type="InterPro" id="IPR036020">
    <property type="entry name" value="WW_dom_sf"/>
</dbReference>
<dbReference type="GO" id="GO:0016020">
    <property type="term" value="C:membrane"/>
    <property type="evidence" value="ECO:0007669"/>
    <property type="project" value="UniProtKB-SubCell"/>
</dbReference>
<evidence type="ECO:0000256" key="13">
    <source>
        <dbReference type="ARBA" id="ARBA00079517"/>
    </source>
</evidence>
<feature type="compositionally biased region" description="Low complexity" evidence="14">
    <location>
        <begin position="1140"/>
        <end position="1150"/>
    </location>
</feature>
<dbReference type="FunFam" id="2.20.70.10:FF:000001">
    <property type="entry name" value="Membrane-associated guanylate kinase, WW and PDZ domain-containing protein 1"/>
    <property type="match status" value="1"/>
</dbReference>
<dbReference type="InterPro" id="IPR008145">
    <property type="entry name" value="GK/Ca_channel_bsu"/>
</dbReference>
<dbReference type="SMART" id="SM00072">
    <property type="entry name" value="GuKc"/>
    <property type="match status" value="1"/>
</dbReference>
<dbReference type="Pfam" id="PF00397">
    <property type="entry name" value="WW"/>
    <property type="match status" value="2"/>
</dbReference>
<dbReference type="SMART" id="SM00228">
    <property type="entry name" value="PDZ"/>
    <property type="match status" value="6"/>
</dbReference>
<dbReference type="InterPro" id="IPR001202">
    <property type="entry name" value="WW_dom"/>
</dbReference>
<dbReference type="Proteomes" id="UP000005226">
    <property type="component" value="Chromosome 3"/>
</dbReference>
<feature type="compositionally biased region" description="Gly residues" evidence="14">
    <location>
        <begin position="882"/>
        <end position="895"/>
    </location>
</feature>
<feature type="region of interest" description="Disordered" evidence="14">
    <location>
        <begin position="683"/>
        <end position="720"/>
    </location>
</feature>
<dbReference type="FunFam" id="2.30.42.10:FF:000012">
    <property type="entry name" value="Membrane associated guanylate kinase, WW and PDZ domain containing 1"/>
    <property type="match status" value="1"/>
</dbReference>
<accession>A0A674MF42</accession>
<evidence type="ECO:0000256" key="9">
    <source>
        <dbReference type="ARBA" id="ARBA00023136"/>
    </source>
</evidence>
<dbReference type="CDD" id="cd06730">
    <property type="entry name" value="PDZ0_MAGI-1_3-like"/>
    <property type="match status" value="1"/>
</dbReference>
<keyword evidence="3" id="KW-0796">Tight junction</keyword>
<feature type="region of interest" description="Disordered" evidence="14">
    <location>
        <begin position="823"/>
        <end position="898"/>
    </location>
</feature>
<feature type="domain" description="Guanylate kinase-like" evidence="16">
    <location>
        <begin position="108"/>
        <end position="184"/>
    </location>
</feature>
<evidence type="ECO:0000256" key="12">
    <source>
        <dbReference type="ARBA" id="ARBA00078448"/>
    </source>
</evidence>
<evidence type="ECO:0000256" key="10">
    <source>
        <dbReference type="ARBA" id="ARBA00058771"/>
    </source>
</evidence>
<dbReference type="Gene3D" id="3.30.63.10">
    <property type="entry name" value="Guanylate Kinase phosphate binding domain"/>
    <property type="match status" value="1"/>
</dbReference>
<dbReference type="InterPro" id="IPR008144">
    <property type="entry name" value="Guanylate_kin-like_dom"/>
</dbReference>
<keyword evidence="9" id="KW-0472">Membrane</keyword>
<proteinExistence type="predicted"/>
<keyword evidence="6" id="KW-0547">Nucleotide-binding</keyword>
<feature type="region of interest" description="Disordered" evidence="14">
    <location>
        <begin position="546"/>
        <end position="575"/>
    </location>
</feature>
<evidence type="ECO:0000256" key="4">
    <source>
        <dbReference type="ARBA" id="ARBA00022553"/>
    </source>
</evidence>
<dbReference type="FunFam" id="2.30.42.10:FF:000005">
    <property type="entry name" value="Membrane associated guanylate kinase, WW and PDZ domain containing 1"/>
    <property type="match status" value="1"/>
</dbReference>
<dbReference type="SUPFAM" id="SSF51045">
    <property type="entry name" value="WW domain"/>
    <property type="match status" value="2"/>
</dbReference>
<dbReference type="PANTHER" id="PTHR10316:SF77">
    <property type="entry name" value="MEMBRANE-ASSOCIATED GUANYLATE KINASE, WW AND PDZ DOMAIN-CONTAINING PROTEIN 1 ISOFORM X1"/>
    <property type="match status" value="1"/>
</dbReference>
<dbReference type="GO" id="GO:0005923">
    <property type="term" value="C:bicellular tight junction"/>
    <property type="evidence" value="ECO:0007669"/>
    <property type="project" value="UniProtKB-SubCell"/>
</dbReference>
<feature type="compositionally biased region" description="Low complexity" evidence="14">
    <location>
        <begin position="847"/>
        <end position="858"/>
    </location>
</feature>
<evidence type="ECO:0000313" key="19">
    <source>
        <dbReference type="Proteomes" id="UP000005226"/>
    </source>
</evidence>
<evidence type="ECO:0000259" key="15">
    <source>
        <dbReference type="PROSITE" id="PS50020"/>
    </source>
</evidence>
<dbReference type="InterPro" id="IPR036034">
    <property type="entry name" value="PDZ_sf"/>
</dbReference>
<dbReference type="Pfam" id="PF00595">
    <property type="entry name" value="PDZ"/>
    <property type="match status" value="5"/>
</dbReference>
<evidence type="ECO:0000256" key="2">
    <source>
        <dbReference type="ARBA" id="ARBA00004435"/>
    </source>
</evidence>
<feature type="domain" description="PDZ" evidence="17">
    <location>
        <begin position="1028"/>
        <end position="1110"/>
    </location>
</feature>
<dbReference type="GeneTree" id="ENSGT00940000155820"/>
<feature type="compositionally biased region" description="Basic and acidic residues" evidence="14">
    <location>
        <begin position="1280"/>
        <end position="1322"/>
    </location>
</feature>
<evidence type="ECO:0000256" key="6">
    <source>
        <dbReference type="ARBA" id="ARBA00022741"/>
    </source>
</evidence>
<reference evidence="18" key="3">
    <citation type="submission" date="2025-09" db="UniProtKB">
        <authorList>
            <consortium name="Ensembl"/>
        </authorList>
    </citation>
    <scope>IDENTIFICATION</scope>
</reference>
<dbReference type="InterPro" id="IPR020590">
    <property type="entry name" value="Guanylate_kinase_CS"/>
</dbReference>
<feature type="compositionally biased region" description="Basic and acidic residues" evidence="14">
    <location>
        <begin position="1244"/>
        <end position="1263"/>
    </location>
</feature>